<dbReference type="GO" id="GO:0005524">
    <property type="term" value="F:ATP binding"/>
    <property type="evidence" value="ECO:0007669"/>
    <property type="project" value="UniProtKB-KW"/>
</dbReference>
<keyword evidence="7" id="KW-0548">Nucleotidyltransferase</keyword>
<dbReference type="GO" id="GO:0008033">
    <property type="term" value="P:tRNA processing"/>
    <property type="evidence" value="ECO:0007669"/>
    <property type="project" value="UniProtKB-KW"/>
</dbReference>
<dbReference type="NCBIfam" id="TIGR00057">
    <property type="entry name" value="L-threonylcarbamoyladenylate synthase"/>
    <property type="match status" value="1"/>
</dbReference>
<accession>A0A1G2Q311</accession>
<dbReference type="Proteomes" id="UP000178199">
    <property type="component" value="Unassembled WGS sequence"/>
</dbReference>
<evidence type="ECO:0000313" key="13">
    <source>
        <dbReference type="EMBL" id="OHA54963.1"/>
    </source>
</evidence>
<protein>
    <recommendedName>
        <fullName evidence="10">L-threonylcarbamoyladenylate synthase</fullName>
        <ecNumber evidence="3">2.7.7.87</ecNumber>
    </recommendedName>
    <alternativeName>
        <fullName evidence="10">L-threonylcarbamoyladenylate synthase</fullName>
    </alternativeName>
</protein>
<keyword evidence="4" id="KW-0963">Cytoplasm</keyword>
<reference evidence="13 14" key="1">
    <citation type="journal article" date="2016" name="Nat. Commun.">
        <title>Thousands of microbial genomes shed light on interconnected biogeochemical processes in an aquifer system.</title>
        <authorList>
            <person name="Anantharaman K."/>
            <person name="Brown C.T."/>
            <person name="Hug L.A."/>
            <person name="Sharon I."/>
            <person name="Castelle C.J."/>
            <person name="Probst A.J."/>
            <person name="Thomas B.C."/>
            <person name="Singh A."/>
            <person name="Wilkins M.J."/>
            <person name="Karaoz U."/>
            <person name="Brodie E.L."/>
            <person name="Williams K.H."/>
            <person name="Hubbard S.S."/>
            <person name="Banfield J.F."/>
        </authorList>
    </citation>
    <scope>NUCLEOTIDE SEQUENCE [LARGE SCALE GENOMIC DNA]</scope>
</reference>
<dbReference type="GO" id="GO:0005737">
    <property type="term" value="C:cytoplasm"/>
    <property type="evidence" value="ECO:0007669"/>
    <property type="project" value="UniProtKB-SubCell"/>
</dbReference>
<comment type="subcellular location">
    <subcellularLocation>
        <location evidence="1">Cytoplasm</location>
    </subcellularLocation>
</comment>
<dbReference type="EMBL" id="MHTD01000049">
    <property type="protein sequence ID" value="OHA54963.1"/>
    <property type="molecule type" value="Genomic_DNA"/>
</dbReference>
<comment type="catalytic activity">
    <reaction evidence="11">
        <text>L-threonine + hydrogencarbonate + ATP = L-threonylcarbamoyladenylate + diphosphate + H2O</text>
        <dbReference type="Rhea" id="RHEA:36407"/>
        <dbReference type="ChEBI" id="CHEBI:15377"/>
        <dbReference type="ChEBI" id="CHEBI:17544"/>
        <dbReference type="ChEBI" id="CHEBI:30616"/>
        <dbReference type="ChEBI" id="CHEBI:33019"/>
        <dbReference type="ChEBI" id="CHEBI:57926"/>
        <dbReference type="ChEBI" id="CHEBI:73682"/>
        <dbReference type="EC" id="2.7.7.87"/>
    </reaction>
</comment>
<dbReference type="PANTHER" id="PTHR17490:SF16">
    <property type="entry name" value="THREONYLCARBAMOYL-AMP SYNTHASE"/>
    <property type="match status" value="1"/>
</dbReference>
<name>A0A1G2Q311_9BACT</name>
<dbReference type="EC" id="2.7.7.87" evidence="3"/>
<keyword evidence="5" id="KW-0808">Transferase</keyword>
<dbReference type="PROSITE" id="PS51163">
    <property type="entry name" value="YRDC"/>
    <property type="match status" value="1"/>
</dbReference>
<dbReference type="GO" id="GO:0000049">
    <property type="term" value="F:tRNA binding"/>
    <property type="evidence" value="ECO:0007669"/>
    <property type="project" value="TreeGrafter"/>
</dbReference>
<keyword evidence="6" id="KW-0819">tRNA processing</keyword>
<evidence type="ECO:0000256" key="1">
    <source>
        <dbReference type="ARBA" id="ARBA00004496"/>
    </source>
</evidence>
<dbReference type="InterPro" id="IPR017945">
    <property type="entry name" value="DHBP_synth_RibB-like_a/b_dom"/>
</dbReference>
<evidence type="ECO:0000256" key="11">
    <source>
        <dbReference type="ARBA" id="ARBA00048366"/>
    </source>
</evidence>
<gene>
    <name evidence="13" type="ORF">A2429_02570</name>
</gene>
<dbReference type="Gene3D" id="3.90.870.10">
    <property type="entry name" value="DHBP synthase"/>
    <property type="match status" value="1"/>
</dbReference>
<dbReference type="InterPro" id="IPR050156">
    <property type="entry name" value="TC-AMP_synthase_SUA5"/>
</dbReference>
<dbReference type="AlphaFoldDB" id="A0A1G2Q311"/>
<comment type="caution">
    <text evidence="13">The sequence shown here is derived from an EMBL/GenBank/DDBJ whole genome shotgun (WGS) entry which is preliminary data.</text>
</comment>
<evidence type="ECO:0000256" key="4">
    <source>
        <dbReference type="ARBA" id="ARBA00022490"/>
    </source>
</evidence>
<keyword evidence="8" id="KW-0547">Nucleotide-binding</keyword>
<sequence>MVLIEFIKSRHQLSPICQLIKKGEIVALPTETAYGLAADGTNAKAVAKIVGLKGRQPNKPIALLAADLKMVRRFFIITPTELRLVKKFWPGPLTLLLKPKYKFFKNIIGPGRLVGVRVPGDKWLRELISVYGNPLTATSANLSGQPASYSASAVKKSLVKRGLKYLVKGGRLPRQATSTVVKVKNNKVEVIRPGAISRRQIKDMVS</sequence>
<evidence type="ECO:0000256" key="7">
    <source>
        <dbReference type="ARBA" id="ARBA00022695"/>
    </source>
</evidence>
<evidence type="ECO:0000313" key="14">
    <source>
        <dbReference type="Proteomes" id="UP000178199"/>
    </source>
</evidence>
<proteinExistence type="inferred from homology"/>
<keyword evidence="9" id="KW-0067">ATP-binding</keyword>
<evidence type="ECO:0000256" key="9">
    <source>
        <dbReference type="ARBA" id="ARBA00022840"/>
    </source>
</evidence>
<evidence type="ECO:0000256" key="8">
    <source>
        <dbReference type="ARBA" id="ARBA00022741"/>
    </source>
</evidence>
<organism evidence="13 14">
    <name type="scientific">Candidatus Veblenbacteria bacterium RIFOXYC1_FULL_42_9</name>
    <dbReference type="NCBI Taxonomy" id="1802427"/>
    <lineage>
        <taxon>Bacteria</taxon>
        <taxon>Candidatus Vebleniibacteriota</taxon>
    </lineage>
</organism>
<comment type="similarity">
    <text evidence="2">Belongs to the SUA5 family.</text>
</comment>
<dbReference type="PANTHER" id="PTHR17490">
    <property type="entry name" value="SUA5"/>
    <property type="match status" value="1"/>
</dbReference>
<evidence type="ECO:0000256" key="2">
    <source>
        <dbReference type="ARBA" id="ARBA00007663"/>
    </source>
</evidence>
<evidence type="ECO:0000256" key="6">
    <source>
        <dbReference type="ARBA" id="ARBA00022694"/>
    </source>
</evidence>
<feature type="domain" description="YrdC-like" evidence="12">
    <location>
        <begin position="10"/>
        <end position="196"/>
    </location>
</feature>
<evidence type="ECO:0000259" key="12">
    <source>
        <dbReference type="PROSITE" id="PS51163"/>
    </source>
</evidence>
<dbReference type="Pfam" id="PF01300">
    <property type="entry name" value="Sua5_yciO_yrdC"/>
    <property type="match status" value="1"/>
</dbReference>
<dbReference type="InterPro" id="IPR006070">
    <property type="entry name" value="Sua5-like_dom"/>
</dbReference>
<dbReference type="GO" id="GO:0003725">
    <property type="term" value="F:double-stranded RNA binding"/>
    <property type="evidence" value="ECO:0007669"/>
    <property type="project" value="InterPro"/>
</dbReference>
<dbReference type="GO" id="GO:0006450">
    <property type="term" value="P:regulation of translational fidelity"/>
    <property type="evidence" value="ECO:0007669"/>
    <property type="project" value="TreeGrafter"/>
</dbReference>
<dbReference type="GO" id="GO:0061710">
    <property type="term" value="F:L-threonylcarbamoyladenylate synthase"/>
    <property type="evidence" value="ECO:0007669"/>
    <property type="project" value="UniProtKB-EC"/>
</dbReference>
<evidence type="ECO:0000256" key="10">
    <source>
        <dbReference type="ARBA" id="ARBA00029774"/>
    </source>
</evidence>
<evidence type="ECO:0000256" key="5">
    <source>
        <dbReference type="ARBA" id="ARBA00022679"/>
    </source>
</evidence>
<dbReference type="SUPFAM" id="SSF55821">
    <property type="entry name" value="YrdC/RibB"/>
    <property type="match status" value="1"/>
</dbReference>
<evidence type="ECO:0000256" key="3">
    <source>
        <dbReference type="ARBA" id="ARBA00012584"/>
    </source>
</evidence>